<feature type="coiled-coil region" evidence="1">
    <location>
        <begin position="84"/>
        <end position="125"/>
    </location>
</feature>
<evidence type="ECO:0000256" key="2">
    <source>
        <dbReference type="SAM" id="MobiDB-lite"/>
    </source>
</evidence>
<name>A0ABW2BSF2_9HYPH</name>
<comment type="caution">
    <text evidence="3">The sequence shown here is derived from an EMBL/GenBank/DDBJ whole genome shotgun (WGS) entry which is preliminary data.</text>
</comment>
<dbReference type="NCBIfam" id="TIGR01764">
    <property type="entry name" value="excise"/>
    <property type="match status" value="1"/>
</dbReference>
<sequence>MATLSLREAAEQTGVSKSTIFRAIKSGRMSAPRNDDGEFLIDPAELFRVYPPKAKSSENPTISGDVPAQPETHSAGRDASDHETVELRIRNAALEAELKGLRAMADELRQARDKWESQAERLTLALAAPKPVEAPAPVAEAVAPRSWWPFRRAG</sequence>
<accession>A0ABW2BSF2</accession>
<keyword evidence="4" id="KW-1185">Reference proteome</keyword>
<dbReference type="Proteomes" id="UP001596292">
    <property type="component" value="Unassembled WGS sequence"/>
</dbReference>
<dbReference type="RefSeq" id="WP_378975814.1">
    <property type="nucleotide sequence ID" value="NZ_JBHSWN010000003.1"/>
</dbReference>
<dbReference type="Gene3D" id="1.10.1660.10">
    <property type="match status" value="1"/>
</dbReference>
<evidence type="ECO:0000256" key="1">
    <source>
        <dbReference type="SAM" id="Coils"/>
    </source>
</evidence>
<feature type="region of interest" description="Disordered" evidence="2">
    <location>
        <begin position="51"/>
        <end position="84"/>
    </location>
</feature>
<dbReference type="EMBL" id="JBHSWN010000003">
    <property type="protein sequence ID" value="MFC6792951.1"/>
    <property type="molecule type" value="Genomic_DNA"/>
</dbReference>
<keyword evidence="3" id="KW-0238">DNA-binding</keyword>
<feature type="compositionally biased region" description="Basic and acidic residues" evidence="2">
    <location>
        <begin position="74"/>
        <end position="84"/>
    </location>
</feature>
<protein>
    <submittedName>
        <fullName evidence="3">Excisionase family DNA-binding protein</fullName>
    </submittedName>
</protein>
<organism evidence="3 4">
    <name type="scientific">Methylobacterium komagatae</name>
    <dbReference type="NCBI Taxonomy" id="374425"/>
    <lineage>
        <taxon>Bacteria</taxon>
        <taxon>Pseudomonadati</taxon>
        <taxon>Pseudomonadota</taxon>
        <taxon>Alphaproteobacteria</taxon>
        <taxon>Hyphomicrobiales</taxon>
        <taxon>Methylobacteriaceae</taxon>
        <taxon>Methylobacterium</taxon>
    </lineage>
</organism>
<dbReference type="InterPro" id="IPR010093">
    <property type="entry name" value="SinI_DNA-bd"/>
</dbReference>
<dbReference type="GO" id="GO:0003677">
    <property type="term" value="F:DNA binding"/>
    <property type="evidence" value="ECO:0007669"/>
    <property type="project" value="UniProtKB-KW"/>
</dbReference>
<gene>
    <name evidence="3" type="ORF">ACFQE0_27375</name>
</gene>
<evidence type="ECO:0000313" key="3">
    <source>
        <dbReference type="EMBL" id="MFC6792951.1"/>
    </source>
</evidence>
<reference evidence="4" key="1">
    <citation type="journal article" date="2019" name="Int. J. Syst. Evol. Microbiol.">
        <title>The Global Catalogue of Microorganisms (GCM) 10K type strain sequencing project: providing services to taxonomists for standard genome sequencing and annotation.</title>
        <authorList>
            <consortium name="The Broad Institute Genomics Platform"/>
            <consortium name="The Broad Institute Genome Sequencing Center for Infectious Disease"/>
            <person name="Wu L."/>
            <person name="Ma J."/>
        </authorList>
    </citation>
    <scope>NUCLEOTIDE SEQUENCE [LARGE SCALE GENOMIC DNA]</scope>
    <source>
        <strain evidence="4">CCUG 48316</strain>
    </source>
</reference>
<keyword evidence="1" id="KW-0175">Coiled coil</keyword>
<proteinExistence type="predicted"/>
<evidence type="ECO:0000313" key="4">
    <source>
        <dbReference type="Proteomes" id="UP001596292"/>
    </source>
</evidence>